<accession>A0A841EGB0</accession>
<proteinExistence type="predicted"/>
<evidence type="ECO:0000313" key="3">
    <source>
        <dbReference type="Proteomes" id="UP000578077"/>
    </source>
</evidence>
<evidence type="ECO:0000256" key="1">
    <source>
        <dbReference type="SAM" id="MobiDB-lite"/>
    </source>
</evidence>
<dbReference type="RefSeq" id="WP_184640639.1">
    <property type="nucleotide sequence ID" value="NZ_JACHLY010000003.1"/>
</dbReference>
<protein>
    <submittedName>
        <fullName evidence="2">Uncharacterized protein</fullName>
    </submittedName>
</protein>
<keyword evidence="3" id="KW-1185">Reference proteome</keyword>
<feature type="compositionally biased region" description="Basic residues" evidence="1">
    <location>
        <begin position="245"/>
        <end position="259"/>
    </location>
</feature>
<dbReference type="EMBL" id="JACHLY010000003">
    <property type="protein sequence ID" value="MBB6001334.1"/>
    <property type="molecule type" value="Genomic_DNA"/>
</dbReference>
<dbReference type="Proteomes" id="UP000578077">
    <property type="component" value="Unassembled WGS sequence"/>
</dbReference>
<reference evidence="2 3" key="1">
    <citation type="submission" date="2020-08" db="EMBL/GenBank/DDBJ databases">
        <title>Sequencing the genomes of 1000 actinobacteria strains.</title>
        <authorList>
            <person name="Klenk H.-P."/>
        </authorList>
    </citation>
    <scope>NUCLEOTIDE SEQUENCE [LARGE SCALE GENOMIC DNA]</scope>
    <source>
        <strain evidence="2 3">DSM 44593</strain>
    </source>
</reference>
<feature type="region of interest" description="Disordered" evidence="1">
    <location>
        <begin position="243"/>
        <end position="265"/>
    </location>
</feature>
<gene>
    <name evidence="2" type="ORF">HNR25_005165</name>
</gene>
<dbReference type="AlphaFoldDB" id="A0A841EGB0"/>
<organism evidence="2 3">
    <name type="scientific">Streptomonospora salina</name>
    <dbReference type="NCBI Taxonomy" id="104205"/>
    <lineage>
        <taxon>Bacteria</taxon>
        <taxon>Bacillati</taxon>
        <taxon>Actinomycetota</taxon>
        <taxon>Actinomycetes</taxon>
        <taxon>Streptosporangiales</taxon>
        <taxon>Nocardiopsidaceae</taxon>
        <taxon>Streptomonospora</taxon>
    </lineage>
</organism>
<sequence length="265" mass="27986">MDARQIRRAAAAAADQCRLPAPEPVDLDYDRTAGLWAWTYTDGPAPDTVAAALGPATGHVRLQRRFSPRATALGAVLAAQHRPRETGAAHPDRAPDARTGALADALAARMPDHAADDDRAVAEHLRRIGLAALLHPYTGGTGPDAEDPLAMTPLEHLTDRYAARVDAEAAAAWRGSLTVLGERQAALCALAEEDADRATRLAAVALLGALRAGLEAMEDRALTAATEAGASYAELGRAMGVARQVAHRRHARRAGRHPSRSSPQR</sequence>
<evidence type="ECO:0000313" key="2">
    <source>
        <dbReference type="EMBL" id="MBB6001334.1"/>
    </source>
</evidence>
<comment type="caution">
    <text evidence="2">The sequence shown here is derived from an EMBL/GenBank/DDBJ whole genome shotgun (WGS) entry which is preliminary data.</text>
</comment>
<name>A0A841EGB0_9ACTN</name>